<keyword evidence="3" id="KW-1185">Reference proteome</keyword>
<evidence type="ECO:0000256" key="1">
    <source>
        <dbReference type="SAM" id="MobiDB-lite"/>
    </source>
</evidence>
<reference evidence="2" key="2">
    <citation type="journal article" date="2023" name="Science">
        <title>Genomic signatures of disease resistance in endangered staghorn corals.</title>
        <authorList>
            <person name="Vollmer S.V."/>
            <person name="Selwyn J.D."/>
            <person name="Despard B.A."/>
            <person name="Roesel C.L."/>
        </authorList>
    </citation>
    <scope>NUCLEOTIDE SEQUENCE</scope>
    <source>
        <strain evidence="2">K2</strain>
    </source>
</reference>
<dbReference type="AlphaFoldDB" id="A0AAD9V4E6"/>
<accession>A0AAD9V4E6</accession>
<gene>
    <name evidence="2" type="ORF">P5673_017332</name>
</gene>
<dbReference type="Proteomes" id="UP001249851">
    <property type="component" value="Unassembled WGS sequence"/>
</dbReference>
<name>A0AAD9V4E6_ACRCE</name>
<dbReference type="EMBL" id="JARQWQ010000037">
    <property type="protein sequence ID" value="KAK2560330.1"/>
    <property type="molecule type" value="Genomic_DNA"/>
</dbReference>
<organism evidence="2 3">
    <name type="scientific">Acropora cervicornis</name>
    <name type="common">Staghorn coral</name>
    <dbReference type="NCBI Taxonomy" id="6130"/>
    <lineage>
        <taxon>Eukaryota</taxon>
        <taxon>Metazoa</taxon>
        <taxon>Cnidaria</taxon>
        <taxon>Anthozoa</taxon>
        <taxon>Hexacorallia</taxon>
        <taxon>Scleractinia</taxon>
        <taxon>Astrocoeniina</taxon>
        <taxon>Acroporidae</taxon>
        <taxon>Acropora</taxon>
    </lineage>
</organism>
<feature type="region of interest" description="Disordered" evidence="1">
    <location>
        <begin position="82"/>
        <end position="156"/>
    </location>
</feature>
<evidence type="ECO:0000313" key="3">
    <source>
        <dbReference type="Proteomes" id="UP001249851"/>
    </source>
</evidence>
<evidence type="ECO:0000313" key="2">
    <source>
        <dbReference type="EMBL" id="KAK2560330.1"/>
    </source>
</evidence>
<reference evidence="2" key="1">
    <citation type="journal article" date="2023" name="G3 (Bethesda)">
        <title>Whole genome assembly and annotation of the endangered Caribbean coral Acropora cervicornis.</title>
        <authorList>
            <person name="Selwyn J.D."/>
            <person name="Vollmer S.V."/>
        </authorList>
    </citation>
    <scope>NUCLEOTIDE SEQUENCE</scope>
    <source>
        <strain evidence="2">K2</strain>
    </source>
</reference>
<sequence>MILGQIFLLLSSSDTSCHNKPTVSFSAIIGVDDSRRIHKMKYQFFEENTMSYRKKFSSAVRANPDVLSTNKGRMPSIYHEHCGKPGPKSNDYLPPPGTRFFKSRSAPNSPLLGPRKPLIPSRASPRPTRGLNQGPDGQTIAKSLKTSRVGRSRSFNNKGMCFPMALAILQYRTQRSPH</sequence>
<comment type="caution">
    <text evidence="2">The sequence shown here is derived from an EMBL/GenBank/DDBJ whole genome shotgun (WGS) entry which is preliminary data.</text>
</comment>
<proteinExistence type="predicted"/>
<protein>
    <submittedName>
        <fullName evidence="2">Uncharacterized protein</fullName>
    </submittedName>
</protein>